<dbReference type="PANTHER" id="PTHR31501">
    <property type="entry name" value="CALCIUM RELEASE-ACTIVATED CALCIUM CHANNEL PROTEIN 1"/>
    <property type="match status" value="1"/>
</dbReference>
<keyword evidence="3" id="KW-0106">Calcium</keyword>
<reference evidence="10" key="1">
    <citation type="journal article" date="2011" name="Nat. Biotechnol.">
        <title>The genomic sequence of the Chinese hamster ovary (CHO)-K1 cell line.</title>
        <authorList>
            <person name="Xu X."/>
            <person name="Nagarajan H."/>
            <person name="Lewis N.E."/>
            <person name="Pan S."/>
            <person name="Cai Z."/>
            <person name="Liu X."/>
            <person name="Chen W."/>
            <person name="Xie M."/>
            <person name="Wang W."/>
            <person name="Hammond S."/>
            <person name="Andersen M.R."/>
            <person name="Neff N."/>
            <person name="Passarelli B."/>
            <person name="Koh W."/>
            <person name="Fan H.C."/>
            <person name="Wang J."/>
            <person name="Gui Y."/>
            <person name="Lee K.H."/>
            <person name="Betenbaugh M.J."/>
            <person name="Quake S.R."/>
            <person name="Famili I."/>
            <person name="Palsson B.O."/>
            <person name="Wang J."/>
        </authorList>
    </citation>
    <scope>NUCLEOTIDE SEQUENCE [LARGE SCALE GENOMIC DNA]</scope>
    <source>
        <strain evidence="10">CHO K1 cell line</strain>
    </source>
</reference>
<keyword evidence="3" id="KW-0109">Calcium transport</keyword>
<keyword evidence="3" id="KW-0407">Ion channel</keyword>
<dbReference type="STRING" id="10029.G3HSC0"/>
<dbReference type="GO" id="GO:0015279">
    <property type="term" value="F:store-operated calcium channel activity"/>
    <property type="evidence" value="ECO:0007669"/>
    <property type="project" value="TreeGrafter"/>
</dbReference>
<evidence type="ECO:0000256" key="3">
    <source>
        <dbReference type="ARBA" id="ARBA00022673"/>
    </source>
</evidence>
<name>G3HSC0_CRIGR</name>
<dbReference type="PANTHER" id="PTHR31501:SF6">
    <property type="entry name" value="PROTEIN ORAI-3"/>
    <property type="match status" value="1"/>
</dbReference>
<evidence type="ECO:0000256" key="5">
    <source>
        <dbReference type="ARBA" id="ARBA00022989"/>
    </source>
</evidence>
<dbReference type="GO" id="GO:0002115">
    <property type="term" value="P:store-operated calcium entry"/>
    <property type="evidence" value="ECO:0007669"/>
    <property type="project" value="TreeGrafter"/>
</dbReference>
<dbReference type="Pfam" id="PF07856">
    <property type="entry name" value="Orai-1"/>
    <property type="match status" value="1"/>
</dbReference>
<accession>G3HSC0</accession>
<keyword evidence="3" id="KW-0406">Ion transport</keyword>
<dbReference type="Proteomes" id="UP000001075">
    <property type="component" value="Unassembled WGS sequence"/>
</dbReference>
<keyword evidence="6 8" id="KW-0472">Membrane</keyword>
<keyword evidence="3" id="KW-0813">Transport</keyword>
<dbReference type="AlphaFoldDB" id="G3HSC0"/>
<protein>
    <submittedName>
        <fullName evidence="9">Protein orai-3</fullName>
    </submittedName>
</protein>
<comment type="catalytic activity">
    <reaction evidence="7">
        <text>Ca(2+)(in) = Ca(2+)(out)</text>
        <dbReference type="Rhea" id="RHEA:29671"/>
        <dbReference type="ChEBI" id="CHEBI:29108"/>
    </reaction>
    <physiologicalReaction direction="right-to-left" evidence="7">
        <dbReference type="Rhea" id="RHEA:29673"/>
    </physiologicalReaction>
</comment>
<keyword evidence="3" id="KW-0107">Calcium channel</keyword>
<dbReference type="InterPro" id="IPR038350">
    <property type="entry name" value="Orai_sf"/>
</dbReference>
<organism evidence="9 10">
    <name type="scientific">Cricetulus griseus</name>
    <name type="common">Chinese hamster</name>
    <name type="synonym">Cricetulus barabensis griseus</name>
    <dbReference type="NCBI Taxonomy" id="10029"/>
    <lineage>
        <taxon>Eukaryota</taxon>
        <taxon>Metazoa</taxon>
        <taxon>Chordata</taxon>
        <taxon>Craniata</taxon>
        <taxon>Vertebrata</taxon>
        <taxon>Euteleostomi</taxon>
        <taxon>Mammalia</taxon>
        <taxon>Eutheria</taxon>
        <taxon>Euarchontoglires</taxon>
        <taxon>Glires</taxon>
        <taxon>Rodentia</taxon>
        <taxon>Myomorpha</taxon>
        <taxon>Muroidea</taxon>
        <taxon>Cricetidae</taxon>
        <taxon>Cricetinae</taxon>
        <taxon>Cricetulus</taxon>
    </lineage>
</organism>
<evidence type="ECO:0000313" key="10">
    <source>
        <dbReference type="Proteomes" id="UP000001075"/>
    </source>
</evidence>
<keyword evidence="5 8" id="KW-1133">Transmembrane helix</keyword>
<evidence type="ECO:0000256" key="8">
    <source>
        <dbReference type="SAM" id="Phobius"/>
    </source>
</evidence>
<evidence type="ECO:0000256" key="4">
    <source>
        <dbReference type="ARBA" id="ARBA00022692"/>
    </source>
</evidence>
<evidence type="ECO:0000313" key="9">
    <source>
        <dbReference type="EMBL" id="EGV99918.1"/>
    </source>
</evidence>
<keyword evidence="4 8" id="KW-0812">Transmembrane</keyword>
<feature type="transmembrane region" description="Helical" evidence="8">
    <location>
        <begin position="73"/>
        <end position="95"/>
    </location>
</feature>
<dbReference type="InterPro" id="IPR012446">
    <property type="entry name" value="CRAC_channel"/>
</dbReference>
<comment type="subcellular location">
    <subcellularLocation>
        <location evidence="1">Membrane</location>
        <topology evidence="1">Multi-pass membrane protein</topology>
    </subcellularLocation>
</comment>
<evidence type="ECO:0000256" key="7">
    <source>
        <dbReference type="ARBA" id="ARBA00044615"/>
    </source>
</evidence>
<feature type="transmembrane region" description="Helical" evidence="8">
    <location>
        <begin position="20"/>
        <end position="38"/>
    </location>
</feature>
<gene>
    <name evidence="9" type="ORF">I79_013750</name>
</gene>
<comment type="similarity">
    <text evidence="2">Belongs to the Orai family.</text>
</comment>
<evidence type="ECO:0000256" key="1">
    <source>
        <dbReference type="ARBA" id="ARBA00004141"/>
    </source>
</evidence>
<evidence type="ECO:0000256" key="6">
    <source>
        <dbReference type="ARBA" id="ARBA00023136"/>
    </source>
</evidence>
<dbReference type="Gene3D" id="1.20.140.140">
    <property type="entry name" value="Calcium release-activated calcium channel protein Orai"/>
    <property type="match status" value="1"/>
</dbReference>
<dbReference type="EMBL" id="JH000656">
    <property type="protein sequence ID" value="EGV99918.1"/>
    <property type="molecule type" value="Genomic_DNA"/>
</dbReference>
<evidence type="ECO:0000256" key="2">
    <source>
        <dbReference type="ARBA" id="ARBA00008062"/>
    </source>
</evidence>
<dbReference type="GO" id="GO:0016020">
    <property type="term" value="C:membrane"/>
    <property type="evidence" value="ECO:0007669"/>
    <property type="project" value="UniProtKB-SubCell"/>
</dbReference>
<sequence length="201" mass="22018">MVAVVETQQENNHKYLPGLLVTWRACTTVLVAGYLLALRVSTCLLPPIGAISNISNLSTSPPHQRLHQYVEMAWGFSTVLGTFLFLARVVLVGWAKCVPTRTPIGKTAPVVPMPLVLTVTVSPSLASNLTPSSASIATSQPDHPSNHGNHSTLGTCVYSLCPTFLPMAHKTDHHKQELEELSRMQGKLWLCEHGFRLCFEH</sequence>
<dbReference type="InParanoid" id="G3HSC0"/>
<proteinExistence type="inferred from homology"/>